<protein>
    <submittedName>
        <fullName evidence="1">Uncharacterized protein</fullName>
    </submittedName>
</protein>
<evidence type="ECO:0000313" key="1">
    <source>
        <dbReference type="EMBL" id="OMO64448.1"/>
    </source>
</evidence>
<dbReference type="AlphaFoldDB" id="A0A1R3H252"/>
<reference evidence="2" key="1">
    <citation type="submission" date="2013-09" db="EMBL/GenBank/DDBJ databases">
        <title>Corchorus olitorius genome sequencing.</title>
        <authorList>
            <person name="Alam M."/>
            <person name="Haque M.S."/>
            <person name="Islam M.S."/>
            <person name="Emdad E.M."/>
            <person name="Islam M.M."/>
            <person name="Ahmed B."/>
            <person name="Halim A."/>
            <person name="Hossen Q.M.M."/>
            <person name="Hossain M.Z."/>
            <person name="Ahmed R."/>
            <person name="Khan M.M."/>
            <person name="Islam R."/>
            <person name="Rashid M.M."/>
            <person name="Khan S.A."/>
            <person name="Rahman M.S."/>
            <person name="Alam M."/>
            <person name="Yahiya A.S."/>
            <person name="Khan M.S."/>
            <person name="Azam M.S."/>
            <person name="Haque T."/>
            <person name="Lashkar M.Z.H."/>
            <person name="Akhand A.I."/>
            <person name="Morshed G."/>
            <person name="Roy S."/>
            <person name="Uddin K.S."/>
            <person name="Rabeya T."/>
            <person name="Hossain A.S."/>
            <person name="Chowdhury A."/>
            <person name="Snigdha A.R."/>
            <person name="Mortoza M.S."/>
            <person name="Matin S.A."/>
            <person name="Hoque S.M.E."/>
            <person name="Islam M.K."/>
            <person name="Roy D.K."/>
            <person name="Haider R."/>
            <person name="Moosa M.M."/>
            <person name="Elias S.M."/>
            <person name="Hasan A.M."/>
            <person name="Jahan S."/>
            <person name="Shafiuddin M."/>
            <person name="Mahmood N."/>
            <person name="Shommy N.S."/>
        </authorList>
    </citation>
    <scope>NUCLEOTIDE SEQUENCE [LARGE SCALE GENOMIC DNA]</scope>
    <source>
        <strain evidence="2">cv. O-4</strain>
    </source>
</reference>
<keyword evidence="2" id="KW-1185">Reference proteome</keyword>
<sequence>MARDEMVKRPELGVRLGSVENGYCVYVPDKFTLIEVGRANEVSMFVVTSVERESGVSWKSRTGVTEIPEVMAAEVWPVVVVVVYSLDSAIESYAQPQENLVI</sequence>
<organism evidence="1 2">
    <name type="scientific">Corchorus olitorius</name>
    <dbReference type="NCBI Taxonomy" id="93759"/>
    <lineage>
        <taxon>Eukaryota</taxon>
        <taxon>Viridiplantae</taxon>
        <taxon>Streptophyta</taxon>
        <taxon>Embryophyta</taxon>
        <taxon>Tracheophyta</taxon>
        <taxon>Spermatophyta</taxon>
        <taxon>Magnoliopsida</taxon>
        <taxon>eudicotyledons</taxon>
        <taxon>Gunneridae</taxon>
        <taxon>Pentapetalae</taxon>
        <taxon>rosids</taxon>
        <taxon>malvids</taxon>
        <taxon>Malvales</taxon>
        <taxon>Malvaceae</taxon>
        <taxon>Grewioideae</taxon>
        <taxon>Apeibeae</taxon>
        <taxon>Corchorus</taxon>
    </lineage>
</organism>
<dbReference type="EMBL" id="AWUE01020958">
    <property type="protein sequence ID" value="OMO64448.1"/>
    <property type="molecule type" value="Genomic_DNA"/>
</dbReference>
<dbReference type="Proteomes" id="UP000187203">
    <property type="component" value="Unassembled WGS sequence"/>
</dbReference>
<proteinExistence type="predicted"/>
<accession>A0A1R3H252</accession>
<evidence type="ECO:0000313" key="2">
    <source>
        <dbReference type="Proteomes" id="UP000187203"/>
    </source>
</evidence>
<gene>
    <name evidence="1" type="ORF">COLO4_32047</name>
</gene>
<comment type="caution">
    <text evidence="1">The sequence shown here is derived from an EMBL/GenBank/DDBJ whole genome shotgun (WGS) entry which is preliminary data.</text>
</comment>
<name>A0A1R3H252_9ROSI</name>